<protein>
    <submittedName>
        <fullName evidence="6">LysR family transcriptional regulator</fullName>
    </submittedName>
</protein>
<keyword evidence="2" id="KW-0805">Transcription regulation</keyword>
<evidence type="ECO:0000313" key="7">
    <source>
        <dbReference type="Proteomes" id="UP001208938"/>
    </source>
</evidence>
<accession>A0ABT3GWT7</accession>
<dbReference type="Gene3D" id="3.40.190.10">
    <property type="entry name" value="Periplasmic binding protein-like II"/>
    <property type="match status" value="2"/>
</dbReference>
<dbReference type="EMBL" id="JAPDFL010000001">
    <property type="protein sequence ID" value="MCW1932009.1"/>
    <property type="molecule type" value="Genomic_DNA"/>
</dbReference>
<dbReference type="PANTHER" id="PTHR30419:SF8">
    <property type="entry name" value="NITROGEN ASSIMILATION TRANSCRIPTIONAL ACTIVATOR-RELATED"/>
    <property type="match status" value="1"/>
</dbReference>
<reference evidence="6 7" key="1">
    <citation type="submission" date="2022-10" db="EMBL/GenBank/DDBJ databases">
        <title>Pararhodobacter sp. nov., isolated from marine algae.</title>
        <authorList>
            <person name="Choi B.J."/>
            <person name="Kim J.M."/>
            <person name="Lee J.K."/>
            <person name="Choi D.G."/>
            <person name="Jeon C.O."/>
        </authorList>
    </citation>
    <scope>NUCLEOTIDE SEQUENCE [LARGE SCALE GENOMIC DNA]</scope>
    <source>
        <strain evidence="6 7">ZQ420</strain>
    </source>
</reference>
<evidence type="ECO:0000256" key="3">
    <source>
        <dbReference type="ARBA" id="ARBA00023125"/>
    </source>
</evidence>
<dbReference type="PANTHER" id="PTHR30419">
    <property type="entry name" value="HTH-TYPE TRANSCRIPTIONAL REGULATOR YBHD"/>
    <property type="match status" value="1"/>
</dbReference>
<dbReference type="PROSITE" id="PS50931">
    <property type="entry name" value="HTH_LYSR"/>
    <property type="match status" value="1"/>
</dbReference>
<dbReference type="InterPro" id="IPR036388">
    <property type="entry name" value="WH-like_DNA-bd_sf"/>
</dbReference>
<dbReference type="InterPro" id="IPR005119">
    <property type="entry name" value="LysR_subst-bd"/>
</dbReference>
<dbReference type="InterPro" id="IPR000847">
    <property type="entry name" value="LysR_HTH_N"/>
</dbReference>
<feature type="domain" description="HTH lysR-type" evidence="5">
    <location>
        <begin position="5"/>
        <end position="62"/>
    </location>
</feature>
<evidence type="ECO:0000313" key="6">
    <source>
        <dbReference type="EMBL" id="MCW1932009.1"/>
    </source>
</evidence>
<evidence type="ECO:0000259" key="5">
    <source>
        <dbReference type="PROSITE" id="PS50931"/>
    </source>
</evidence>
<name>A0ABT3GWT7_9RHOB</name>
<organism evidence="6 7">
    <name type="scientific">Pararhodobacter zhoushanensis</name>
    <dbReference type="NCBI Taxonomy" id="2479545"/>
    <lineage>
        <taxon>Bacteria</taxon>
        <taxon>Pseudomonadati</taxon>
        <taxon>Pseudomonadota</taxon>
        <taxon>Alphaproteobacteria</taxon>
        <taxon>Rhodobacterales</taxon>
        <taxon>Paracoccaceae</taxon>
        <taxon>Pararhodobacter</taxon>
    </lineage>
</organism>
<evidence type="ECO:0000256" key="4">
    <source>
        <dbReference type="ARBA" id="ARBA00023163"/>
    </source>
</evidence>
<keyword evidence="3" id="KW-0238">DNA-binding</keyword>
<proteinExistence type="inferred from homology"/>
<dbReference type="SUPFAM" id="SSF46785">
    <property type="entry name" value="Winged helix' DNA-binding domain"/>
    <property type="match status" value="1"/>
</dbReference>
<evidence type="ECO:0000256" key="2">
    <source>
        <dbReference type="ARBA" id="ARBA00023015"/>
    </source>
</evidence>
<dbReference type="PRINTS" id="PR00039">
    <property type="entry name" value="HTHLYSR"/>
</dbReference>
<dbReference type="Pfam" id="PF03466">
    <property type="entry name" value="LysR_substrate"/>
    <property type="match status" value="1"/>
</dbReference>
<dbReference type="InterPro" id="IPR050950">
    <property type="entry name" value="HTH-type_LysR_regulators"/>
</dbReference>
<keyword evidence="7" id="KW-1185">Reference proteome</keyword>
<dbReference type="Gene3D" id="1.10.10.10">
    <property type="entry name" value="Winged helix-like DNA-binding domain superfamily/Winged helix DNA-binding domain"/>
    <property type="match status" value="1"/>
</dbReference>
<dbReference type="RefSeq" id="WP_264505082.1">
    <property type="nucleotide sequence ID" value="NZ_JAPDFL010000001.1"/>
</dbReference>
<gene>
    <name evidence="6" type="ORF">OKW52_06965</name>
</gene>
<keyword evidence="4" id="KW-0804">Transcription</keyword>
<dbReference type="Proteomes" id="UP001208938">
    <property type="component" value="Unassembled WGS sequence"/>
</dbReference>
<dbReference type="SUPFAM" id="SSF53850">
    <property type="entry name" value="Periplasmic binding protein-like II"/>
    <property type="match status" value="1"/>
</dbReference>
<comment type="caution">
    <text evidence="6">The sequence shown here is derived from an EMBL/GenBank/DDBJ whole genome shotgun (WGS) entry which is preliminary data.</text>
</comment>
<sequence length="302" mass="32986">MDMTLDVRSARIVLACAQARSIGRAARALNMAQPAVTRALTRLEAALDAPLFERTTRGVDLTPYGAALLPYAEVLVSEASQAEILIRQMRGAGRGVVRIGGVGSVASGLLVSAITELRASHPEVAFVVVEELEDRLLDGLKTGLVDLAVLPDPTLDDDVRLATDETFHDLVHPYIRAGHPAAGRPITLAEAATLDWAMPPQPTPVTREWLRRFHAQRLEPRAPVLQSRSVPVLRAAMLSGDLVCWMPEPILRADVERGQVCALQVPGLDWRRGFKIYRRRRGLLPPSAELLLDALRRHAQAA</sequence>
<evidence type="ECO:0000256" key="1">
    <source>
        <dbReference type="ARBA" id="ARBA00009437"/>
    </source>
</evidence>
<dbReference type="InterPro" id="IPR036390">
    <property type="entry name" value="WH_DNA-bd_sf"/>
</dbReference>
<dbReference type="Pfam" id="PF00126">
    <property type="entry name" value="HTH_1"/>
    <property type="match status" value="1"/>
</dbReference>
<comment type="similarity">
    <text evidence="1">Belongs to the LysR transcriptional regulatory family.</text>
</comment>